<feature type="domain" description="Phosphodiester glycosidase" evidence="2">
    <location>
        <begin position="126"/>
        <end position="262"/>
    </location>
</feature>
<dbReference type="KEGG" id="aacx:DEACI_4197"/>
<evidence type="ECO:0000313" key="4">
    <source>
        <dbReference type="EMBL" id="CEJ09297.1"/>
    </source>
</evidence>
<dbReference type="EMBL" id="LR746496">
    <property type="protein sequence ID" value="CAA7603374.1"/>
    <property type="molecule type" value="Genomic_DNA"/>
</dbReference>
<reference evidence="3" key="2">
    <citation type="submission" date="2020-01" db="EMBL/GenBank/DDBJ databases">
        <authorList>
            <person name="Hornung B."/>
        </authorList>
    </citation>
    <scope>NUCLEOTIDE SEQUENCE</scope>
    <source>
        <strain evidence="3">PacBioINE</strain>
    </source>
</reference>
<feature type="region of interest" description="Disordered" evidence="1">
    <location>
        <begin position="43"/>
        <end position="74"/>
    </location>
</feature>
<gene>
    <name evidence="4" type="ORF">DEACI_3781</name>
    <name evidence="3" type="ORF">DEACI_4197</name>
</gene>
<keyword evidence="5" id="KW-1185">Reference proteome</keyword>
<sequence length="322" mass="34670">MNGSLNIYGNGTVAFLENTWYQSKDTFTSLLYSVNSGAERPGLTNAGKAQAGGSSKPASTGPVSSPPLEKSITFPDPSRPYVKVSLVKINPALVNFHLVAGTKDPVSVTGIHGSGRIPLSVQRQGNVIAAFNAGFQSRDGIYGFMAEQRVYQSPAAGLATFCIYGNGKVDIGSWGNEIKSDAGIVSLRQNLHLLIDNGRLNPLINDQAKWGTTVNNAVRVWRSGIGIDKQGRIIYAAGDSLTAETLARALLSAGCVRAMELDINSYWVTFNFFRRTAGKQGATLEGTKLDPSMRRSAARYLTPDTRDFFYLTLKPLNAQTTP</sequence>
<evidence type="ECO:0000313" key="5">
    <source>
        <dbReference type="Proteomes" id="UP001071230"/>
    </source>
</evidence>
<name>A0A8S0WRL2_9FIRM</name>
<feature type="compositionally biased region" description="Polar residues" evidence="1">
    <location>
        <begin position="52"/>
        <end position="63"/>
    </location>
</feature>
<protein>
    <submittedName>
        <fullName evidence="3">Phosphodiester glycosidase</fullName>
    </submittedName>
    <submittedName>
        <fullName evidence="4">Predicted periplasmic protein (DUF2233)</fullName>
    </submittedName>
</protein>
<organism evidence="3">
    <name type="scientific">Acididesulfobacillus acetoxydans</name>
    <dbReference type="NCBI Taxonomy" id="1561005"/>
    <lineage>
        <taxon>Bacteria</taxon>
        <taxon>Bacillati</taxon>
        <taxon>Bacillota</taxon>
        <taxon>Clostridia</taxon>
        <taxon>Eubacteriales</taxon>
        <taxon>Peptococcaceae</taxon>
        <taxon>Acididesulfobacillus</taxon>
    </lineage>
</organism>
<reference evidence="4" key="1">
    <citation type="submission" date="2014-11" db="EMBL/GenBank/DDBJ databases">
        <authorList>
            <person name="Hornung B.V."/>
        </authorList>
    </citation>
    <scope>NUCLEOTIDE SEQUENCE</scope>
    <source>
        <strain evidence="4">INE</strain>
    </source>
</reference>
<dbReference type="Proteomes" id="UP000836597">
    <property type="component" value="Chromosome"/>
</dbReference>
<accession>A0A8S0WRL2</accession>
<dbReference type="GO" id="GO:0016798">
    <property type="term" value="F:hydrolase activity, acting on glycosyl bonds"/>
    <property type="evidence" value="ECO:0007669"/>
    <property type="project" value="UniProtKB-KW"/>
</dbReference>
<dbReference type="InterPro" id="IPR018711">
    <property type="entry name" value="NAGPA"/>
</dbReference>
<dbReference type="Proteomes" id="UP001071230">
    <property type="component" value="Unassembled WGS sequence"/>
</dbReference>
<evidence type="ECO:0000259" key="2">
    <source>
        <dbReference type="Pfam" id="PF09992"/>
    </source>
</evidence>
<dbReference type="AlphaFoldDB" id="A0A8S0WRL2"/>
<evidence type="ECO:0000256" key="1">
    <source>
        <dbReference type="SAM" id="MobiDB-lite"/>
    </source>
</evidence>
<keyword evidence="3" id="KW-0378">Hydrolase</keyword>
<dbReference type="EMBL" id="CDGJ01000124">
    <property type="protein sequence ID" value="CEJ09297.1"/>
    <property type="molecule type" value="Genomic_DNA"/>
</dbReference>
<evidence type="ECO:0000313" key="3">
    <source>
        <dbReference type="EMBL" id="CAA7603374.1"/>
    </source>
</evidence>
<dbReference type="Pfam" id="PF09992">
    <property type="entry name" value="NAGPA"/>
    <property type="match status" value="1"/>
</dbReference>
<proteinExistence type="predicted"/>
<keyword evidence="3" id="KW-0326">Glycosidase</keyword>